<dbReference type="AlphaFoldDB" id="A0A5K3FTA6"/>
<proteinExistence type="predicted"/>
<accession>A0A5K3FTA6</accession>
<reference evidence="1" key="1">
    <citation type="submission" date="2019-11" db="UniProtKB">
        <authorList>
            <consortium name="WormBaseParasite"/>
        </authorList>
    </citation>
    <scope>IDENTIFICATION</scope>
</reference>
<sequence>MTSSDGGIGAPVWWRGFRLANGPNGGIGVFPSSHVTLLQSPTCTRPFLPHSAQPAKKSD</sequence>
<dbReference type="SUPFAM" id="SSF50044">
    <property type="entry name" value="SH3-domain"/>
    <property type="match status" value="1"/>
</dbReference>
<organism evidence="1">
    <name type="scientific">Mesocestoides corti</name>
    <name type="common">Flatworm</name>
    <dbReference type="NCBI Taxonomy" id="53468"/>
    <lineage>
        <taxon>Eukaryota</taxon>
        <taxon>Metazoa</taxon>
        <taxon>Spiralia</taxon>
        <taxon>Lophotrochozoa</taxon>
        <taxon>Platyhelminthes</taxon>
        <taxon>Cestoda</taxon>
        <taxon>Eucestoda</taxon>
        <taxon>Cyclophyllidea</taxon>
        <taxon>Mesocestoididae</taxon>
        <taxon>Mesocestoides</taxon>
    </lineage>
</organism>
<protein>
    <submittedName>
        <fullName evidence="1">SH3 domain-containing protein</fullName>
    </submittedName>
</protein>
<dbReference type="WBParaSite" id="MCU_011482-RA">
    <property type="protein sequence ID" value="MCU_011482-RA"/>
    <property type="gene ID" value="MCU_011482"/>
</dbReference>
<evidence type="ECO:0000313" key="1">
    <source>
        <dbReference type="WBParaSite" id="MCU_011482-RA"/>
    </source>
</evidence>
<name>A0A5K3FTA6_MESCO</name>
<dbReference type="InterPro" id="IPR036028">
    <property type="entry name" value="SH3-like_dom_sf"/>
</dbReference>